<evidence type="ECO:0008006" key="3">
    <source>
        <dbReference type="Google" id="ProtNLM"/>
    </source>
</evidence>
<dbReference type="STRING" id="743788.S8DS44"/>
<evidence type="ECO:0000313" key="2">
    <source>
        <dbReference type="Proteomes" id="UP000015241"/>
    </source>
</evidence>
<dbReference type="InParanoid" id="S8DS44"/>
<keyword evidence="2" id="KW-1185">Reference proteome</keyword>
<sequence length="59" mass="6545">MSHPDENVYPTGTGRALETVNQYEGTQDLVFRAGWKEKEILGINPKGLVPAVEYKGRAL</sequence>
<accession>S8DS44</accession>
<gene>
    <name evidence="1" type="ORF">FOMPIDRAFT_93602</name>
</gene>
<proteinExistence type="predicted"/>
<dbReference type="HOGENOM" id="CLU_2960763_0_0_1"/>
<protein>
    <recommendedName>
        <fullName evidence="3">GST N-terminal domain-containing protein</fullName>
    </recommendedName>
</protein>
<evidence type="ECO:0000313" key="1">
    <source>
        <dbReference type="EMBL" id="EPS94018.1"/>
    </source>
</evidence>
<dbReference type="OrthoDB" id="4951845at2759"/>
<dbReference type="Proteomes" id="UP000015241">
    <property type="component" value="Unassembled WGS sequence"/>
</dbReference>
<reference evidence="1 2" key="1">
    <citation type="journal article" date="2012" name="Science">
        <title>The Paleozoic origin of enzymatic lignin decomposition reconstructed from 31 fungal genomes.</title>
        <authorList>
            <person name="Floudas D."/>
            <person name="Binder M."/>
            <person name="Riley R."/>
            <person name="Barry K."/>
            <person name="Blanchette R.A."/>
            <person name="Henrissat B."/>
            <person name="Martinez A.T."/>
            <person name="Otillar R."/>
            <person name="Spatafora J.W."/>
            <person name="Yadav J.S."/>
            <person name="Aerts A."/>
            <person name="Benoit I."/>
            <person name="Boyd A."/>
            <person name="Carlson A."/>
            <person name="Copeland A."/>
            <person name="Coutinho P.M."/>
            <person name="de Vries R.P."/>
            <person name="Ferreira P."/>
            <person name="Findley K."/>
            <person name="Foster B."/>
            <person name="Gaskell J."/>
            <person name="Glotzer D."/>
            <person name="Gorecki P."/>
            <person name="Heitman J."/>
            <person name="Hesse C."/>
            <person name="Hori C."/>
            <person name="Igarashi K."/>
            <person name="Jurgens J.A."/>
            <person name="Kallen N."/>
            <person name="Kersten P."/>
            <person name="Kohler A."/>
            <person name="Kuees U."/>
            <person name="Kumar T.K.A."/>
            <person name="Kuo A."/>
            <person name="LaButti K."/>
            <person name="Larrondo L.F."/>
            <person name="Lindquist E."/>
            <person name="Ling A."/>
            <person name="Lombard V."/>
            <person name="Lucas S."/>
            <person name="Lundell T."/>
            <person name="Martin R."/>
            <person name="McLaughlin D.J."/>
            <person name="Morgenstern I."/>
            <person name="Morin E."/>
            <person name="Murat C."/>
            <person name="Nagy L.G."/>
            <person name="Nolan M."/>
            <person name="Ohm R.A."/>
            <person name="Patyshakuliyeva A."/>
            <person name="Rokas A."/>
            <person name="Ruiz-Duenas F.J."/>
            <person name="Sabat G."/>
            <person name="Salamov A."/>
            <person name="Samejima M."/>
            <person name="Schmutz J."/>
            <person name="Slot J.C."/>
            <person name="St John F."/>
            <person name="Stenlid J."/>
            <person name="Sun H."/>
            <person name="Sun S."/>
            <person name="Syed K."/>
            <person name="Tsang A."/>
            <person name="Wiebenga A."/>
            <person name="Young D."/>
            <person name="Pisabarro A."/>
            <person name="Eastwood D.C."/>
            <person name="Martin F."/>
            <person name="Cullen D."/>
            <person name="Grigoriev I.V."/>
            <person name="Hibbett D.S."/>
        </authorList>
    </citation>
    <scope>NUCLEOTIDE SEQUENCE</scope>
    <source>
        <strain evidence="2">FP-58527</strain>
    </source>
</reference>
<organism evidence="1 2">
    <name type="scientific">Fomitopsis schrenkii</name>
    <name type="common">Brown rot fungus</name>
    <dbReference type="NCBI Taxonomy" id="2126942"/>
    <lineage>
        <taxon>Eukaryota</taxon>
        <taxon>Fungi</taxon>
        <taxon>Dikarya</taxon>
        <taxon>Basidiomycota</taxon>
        <taxon>Agaricomycotina</taxon>
        <taxon>Agaricomycetes</taxon>
        <taxon>Polyporales</taxon>
        <taxon>Fomitopsis</taxon>
    </lineage>
</organism>
<name>S8DS44_FOMSC</name>
<dbReference type="AlphaFoldDB" id="S8DS44"/>
<dbReference type="EMBL" id="KE504247">
    <property type="protein sequence ID" value="EPS94018.1"/>
    <property type="molecule type" value="Genomic_DNA"/>
</dbReference>